<dbReference type="HOGENOM" id="CLU_3230520_0_0_12"/>
<feature type="transmembrane region" description="Helical" evidence="1">
    <location>
        <begin position="6"/>
        <end position="27"/>
    </location>
</feature>
<keyword evidence="3" id="KW-1185">Reference proteome</keyword>
<accession>D6RY47</accession>
<proteinExistence type="predicted"/>
<evidence type="ECO:0000256" key="1">
    <source>
        <dbReference type="SAM" id="Phobius"/>
    </source>
</evidence>
<dbReference type="EMBL" id="ABCY02000001">
    <property type="protein sequence ID" value="EEF81510.1"/>
    <property type="molecule type" value="Genomic_DNA"/>
</dbReference>
<organism evidence="2 3">
    <name type="scientific">Borreliella valaisiana VS116</name>
    <dbReference type="NCBI Taxonomy" id="445987"/>
    <lineage>
        <taxon>Bacteria</taxon>
        <taxon>Pseudomonadati</taxon>
        <taxon>Spirochaetota</taxon>
        <taxon>Spirochaetia</taxon>
        <taxon>Spirochaetales</taxon>
        <taxon>Borreliaceae</taxon>
        <taxon>Borreliella</taxon>
    </lineage>
</organism>
<reference evidence="2 3" key="1">
    <citation type="submission" date="2009-01" db="EMBL/GenBank/DDBJ databases">
        <authorList>
            <person name="Fraser-Liggett C.M."/>
            <person name="Mongodin E.F."/>
            <person name="Casjens B."/>
            <person name="Dunn J."/>
            <person name="Luft B."/>
            <person name="Qiu W."/>
            <person name="Schutzer S."/>
            <person name="Sebastian Y."/>
        </authorList>
    </citation>
    <scope>NUCLEOTIDE SEQUENCE [LARGE SCALE GENOMIC DNA]</scope>
    <source>
        <strain evidence="2 3">VS116</strain>
    </source>
</reference>
<dbReference type="Proteomes" id="UP000006163">
    <property type="component" value="Unassembled WGS sequence"/>
</dbReference>
<name>D6RY47_BORVA</name>
<evidence type="ECO:0000313" key="3">
    <source>
        <dbReference type="Proteomes" id="UP000006163"/>
    </source>
</evidence>
<keyword evidence="1" id="KW-1133">Transmembrane helix</keyword>
<sequence>MDSIKIFFTIVSQILSYYYYNILFLNLKTIKTFDHLNFVFKLF</sequence>
<gene>
    <name evidence="2" type="ORF">BVAVS116_0571</name>
</gene>
<protein>
    <submittedName>
        <fullName evidence="2">Uncharacterized protein</fullName>
    </submittedName>
</protein>
<evidence type="ECO:0000313" key="2">
    <source>
        <dbReference type="EMBL" id="EEF81510.1"/>
    </source>
</evidence>
<keyword evidence="1" id="KW-0472">Membrane</keyword>
<dbReference type="AlphaFoldDB" id="D6RY47"/>
<comment type="caution">
    <text evidence="2">The sequence shown here is derived from an EMBL/GenBank/DDBJ whole genome shotgun (WGS) entry which is preliminary data.</text>
</comment>
<keyword evidence="1" id="KW-0812">Transmembrane</keyword>